<organism evidence="1 2">
    <name type="scientific">Brevibacillus laterosporus LMG 15441</name>
    <dbReference type="NCBI Taxonomy" id="1042163"/>
    <lineage>
        <taxon>Bacteria</taxon>
        <taxon>Bacillati</taxon>
        <taxon>Bacillota</taxon>
        <taxon>Bacilli</taxon>
        <taxon>Bacillales</taxon>
        <taxon>Paenibacillaceae</taxon>
        <taxon>Brevibacillus</taxon>
    </lineage>
</organism>
<evidence type="ECO:0000313" key="2">
    <source>
        <dbReference type="Proteomes" id="UP000005850"/>
    </source>
</evidence>
<sequence length="185" mass="21745">MFHPIIYDNIKVVLEGAVYDHDLDGDILVINRVDAVDMAKFGRYFHIQFHLLSSKEDDSKHKVTAEIQLSTELADIASEQLEQTLAVPMGCRICIHFDVSMRDVRYESVQVIDLLNEIWGHRPHITQQVMFTVDEHQEFRWPPEQFQVRIKLDFHRKIDEGNIPDINEIVEYCIESLRLLEEREA</sequence>
<dbReference type="RefSeq" id="WP_003335446.1">
    <property type="nucleotide sequence ID" value="NZ_CP007806.1"/>
</dbReference>
<protein>
    <submittedName>
        <fullName evidence="1">Uncharacterized protein</fullName>
    </submittedName>
</protein>
<keyword evidence="2" id="KW-1185">Reference proteome</keyword>
<gene>
    <name evidence="1" type="ORF">BRLA_c007050</name>
</gene>
<dbReference type="HOGENOM" id="CLU_124985_0_0_9"/>
<dbReference type="Proteomes" id="UP000005850">
    <property type="component" value="Chromosome"/>
</dbReference>
<dbReference type="KEGG" id="blr:BRLA_c007050"/>
<reference evidence="1 2" key="1">
    <citation type="journal article" date="2011" name="J. Bacteriol.">
        <title>Genome sequence of Brevibacillus laterosporus LMG 15441, a pathogen of invertebrates.</title>
        <authorList>
            <person name="Djukic M."/>
            <person name="Poehlein A."/>
            <person name="Thurmer A."/>
            <person name="Daniel R."/>
        </authorList>
    </citation>
    <scope>NUCLEOTIDE SEQUENCE [LARGE SCALE GENOMIC DNA]</scope>
    <source>
        <strain evidence="1 2">LMG 15441</strain>
    </source>
</reference>
<dbReference type="EMBL" id="CP007806">
    <property type="protein sequence ID" value="AIG25063.1"/>
    <property type="molecule type" value="Genomic_DNA"/>
</dbReference>
<name>A0A075R1E8_BRELA</name>
<proteinExistence type="predicted"/>
<dbReference type="STRING" id="1042163.BRLA_c007050"/>
<dbReference type="eggNOG" id="ENOG50336V6">
    <property type="taxonomic scope" value="Bacteria"/>
</dbReference>
<accession>A0A075R1E8</accession>
<dbReference type="AlphaFoldDB" id="A0A075R1E8"/>
<evidence type="ECO:0000313" key="1">
    <source>
        <dbReference type="EMBL" id="AIG25063.1"/>
    </source>
</evidence>